<evidence type="ECO:0000256" key="1">
    <source>
        <dbReference type="SAM" id="SignalP"/>
    </source>
</evidence>
<reference evidence="2 3" key="1">
    <citation type="journal article" date="2021" name="Commun. Biol.">
        <title>The genome of Shorea leprosula (Dipterocarpaceae) highlights the ecological relevance of drought in aseasonal tropical rainforests.</title>
        <authorList>
            <person name="Ng K.K.S."/>
            <person name="Kobayashi M.J."/>
            <person name="Fawcett J.A."/>
            <person name="Hatakeyama M."/>
            <person name="Paape T."/>
            <person name="Ng C.H."/>
            <person name="Ang C.C."/>
            <person name="Tnah L.H."/>
            <person name="Lee C.T."/>
            <person name="Nishiyama T."/>
            <person name="Sese J."/>
            <person name="O'Brien M.J."/>
            <person name="Copetti D."/>
            <person name="Mohd Noor M.I."/>
            <person name="Ong R.C."/>
            <person name="Putra M."/>
            <person name="Sireger I.Z."/>
            <person name="Indrioko S."/>
            <person name="Kosugi Y."/>
            <person name="Izuno A."/>
            <person name="Isagi Y."/>
            <person name="Lee S.L."/>
            <person name="Shimizu K.K."/>
        </authorList>
    </citation>
    <scope>NUCLEOTIDE SEQUENCE [LARGE SCALE GENOMIC DNA]</scope>
    <source>
        <strain evidence="2">214</strain>
    </source>
</reference>
<comment type="caution">
    <text evidence="2">The sequence shown here is derived from an EMBL/GenBank/DDBJ whole genome shotgun (WGS) entry which is preliminary data.</text>
</comment>
<keyword evidence="1" id="KW-0732">Signal</keyword>
<keyword evidence="3" id="KW-1185">Reference proteome</keyword>
<dbReference type="AlphaFoldDB" id="A0AAV5IKZ9"/>
<evidence type="ECO:0000313" key="3">
    <source>
        <dbReference type="Proteomes" id="UP001054252"/>
    </source>
</evidence>
<dbReference type="Proteomes" id="UP001054252">
    <property type="component" value="Unassembled WGS sequence"/>
</dbReference>
<evidence type="ECO:0000313" key="2">
    <source>
        <dbReference type="EMBL" id="GKU97824.1"/>
    </source>
</evidence>
<name>A0AAV5IKZ9_9ROSI</name>
<feature type="chain" id="PRO_5043573933" evidence="1">
    <location>
        <begin position="18"/>
        <end position="36"/>
    </location>
</feature>
<organism evidence="2 3">
    <name type="scientific">Rubroshorea leprosula</name>
    <dbReference type="NCBI Taxonomy" id="152421"/>
    <lineage>
        <taxon>Eukaryota</taxon>
        <taxon>Viridiplantae</taxon>
        <taxon>Streptophyta</taxon>
        <taxon>Embryophyta</taxon>
        <taxon>Tracheophyta</taxon>
        <taxon>Spermatophyta</taxon>
        <taxon>Magnoliopsida</taxon>
        <taxon>eudicotyledons</taxon>
        <taxon>Gunneridae</taxon>
        <taxon>Pentapetalae</taxon>
        <taxon>rosids</taxon>
        <taxon>malvids</taxon>
        <taxon>Malvales</taxon>
        <taxon>Dipterocarpaceae</taxon>
        <taxon>Rubroshorea</taxon>
    </lineage>
</organism>
<feature type="signal peptide" evidence="1">
    <location>
        <begin position="1"/>
        <end position="17"/>
    </location>
</feature>
<dbReference type="EMBL" id="BPVZ01000012">
    <property type="protein sequence ID" value="GKU97824.1"/>
    <property type="molecule type" value="Genomic_DNA"/>
</dbReference>
<sequence>MAEFLFLLSFFLNRVFCFFFSPATEQETPSPTTPPT</sequence>
<accession>A0AAV5IKZ9</accession>
<protein>
    <submittedName>
        <fullName evidence="2">Uncharacterized protein</fullName>
    </submittedName>
</protein>
<proteinExistence type="predicted"/>
<gene>
    <name evidence="2" type="ORF">SLEP1_g10908</name>
</gene>